<dbReference type="EMBL" id="BT067122">
    <property type="protein sequence ID" value="ACN34019.1"/>
    <property type="molecule type" value="mRNA"/>
</dbReference>
<evidence type="ECO:0000313" key="1">
    <source>
        <dbReference type="EMBL" id="ACN34019.1"/>
    </source>
</evidence>
<dbReference type="AlphaFoldDB" id="C0PFQ3"/>
<proteinExistence type="evidence at transcript level"/>
<sequence>MTQMEIRVAAGGLKRSAATASTVSSWGKRRKQDLHCLSNMRCTVWFPPSIPAGYYTVTAGFTHLAIMTLTNSS</sequence>
<organism evidence="1">
    <name type="scientific">Zea mays</name>
    <name type="common">Maize</name>
    <dbReference type="NCBI Taxonomy" id="4577"/>
    <lineage>
        <taxon>Eukaryota</taxon>
        <taxon>Viridiplantae</taxon>
        <taxon>Streptophyta</taxon>
        <taxon>Embryophyta</taxon>
        <taxon>Tracheophyta</taxon>
        <taxon>Spermatophyta</taxon>
        <taxon>Magnoliopsida</taxon>
        <taxon>Liliopsida</taxon>
        <taxon>Poales</taxon>
        <taxon>Poaceae</taxon>
        <taxon>PACMAD clade</taxon>
        <taxon>Panicoideae</taxon>
        <taxon>Andropogonodae</taxon>
        <taxon>Andropogoneae</taxon>
        <taxon>Tripsacinae</taxon>
        <taxon>Zea</taxon>
    </lineage>
</organism>
<reference evidence="1" key="1">
    <citation type="journal article" date="2009" name="PLoS Genet.">
        <title>Sequencing, mapping, and analysis of 27,455 maize full-length cDNAs.</title>
        <authorList>
            <person name="Soderlund C."/>
            <person name="Descour A."/>
            <person name="Kudrna D."/>
            <person name="Bomhoff M."/>
            <person name="Boyd L."/>
            <person name="Currie J."/>
            <person name="Angelova A."/>
            <person name="Collura K."/>
            <person name="Wissotski M."/>
            <person name="Ashley E."/>
            <person name="Morrow D."/>
            <person name="Fernandes J."/>
            <person name="Walbot V."/>
            <person name="Yu Y."/>
        </authorList>
    </citation>
    <scope>NUCLEOTIDE SEQUENCE</scope>
    <source>
        <strain evidence="1">B73</strain>
    </source>
</reference>
<name>C0PFQ3_MAIZE</name>
<accession>C0PFQ3</accession>
<reference evidence="1" key="2">
    <citation type="submission" date="2012-06" db="EMBL/GenBank/DDBJ databases">
        <authorList>
            <person name="Yu Y."/>
            <person name="Currie J."/>
            <person name="Lomeli R."/>
            <person name="Angelova A."/>
            <person name="Collura K."/>
            <person name="Wissotski M."/>
            <person name="Campos D."/>
            <person name="Kudrna D."/>
            <person name="Golser W."/>
            <person name="Ashely E."/>
            <person name="Descour A."/>
            <person name="Fernandes J."/>
            <person name="Soderlund C."/>
            <person name="Walbot V."/>
        </authorList>
    </citation>
    <scope>NUCLEOTIDE SEQUENCE</scope>
    <source>
        <strain evidence="1">B73</strain>
    </source>
</reference>
<protein>
    <submittedName>
        <fullName evidence="1">Uncharacterized protein</fullName>
    </submittedName>
</protein>